<protein>
    <submittedName>
        <fullName evidence="1">Sigma-70 family RNA polymerase sigma factor</fullName>
    </submittedName>
</protein>
<dbReference type="RefSeq" id="WP_205872034.1">
    <property type="nucleotide sequence ID" value="NZ_CP070872.1"/>
</dbReference>
<gene>
    <name evidence="1" type="ORF">JW886_00465</name>
</gene>
<dbReference type="AlphaFoldDB" id="A0AA45KHT0"/>
<dbReference type="EMBL" id="CP070872">
    <property type="protein sequence ID" value="QSE76803.1"/>
    <property type="molecule type" value="Genomic_DNA"/>
</dbReference>
<reference evidence="1 2" key="1">
    <citation type="submission" date="2021-02" db="EMBL/GenBank/DDBJ databases">
        <title>Complete genome sequence of Lactococcus lactis strain K_LL004.</title>
        <authorList>
            <person name="Kim H.B."/>
        </authorList>
    </citation>
    <scope>NUCLEOTIDE SEQUENCE [LARGE SCALE GENOMIC DNA]</scope>
    <source>
        <strain evidence="1 2">K_LL004</strain>
    </source>
</reference>
<sequence>MDDIQEKYGLEFNELFSEMRPIIYKLMKQLYINTWDYDDYFQEGMITLHELLQKITNLDHVHTKFKVAYHQHLIDEIRHIKARKRGFDQLHPINVYDCADWIGSNLATPESEIVFNHLLEEVYDKLSTHYKELLVKQMHGEHLTRMQKYRLKEKIKAILFDED</sequence>
<keyword evidence="2" id="KW-1185">Reference proteome</keyword>
<dbReference type="InterPro" id="IPR013325">
    <property type="entry name" value="RNA_pol_sigma_r2"/>
</dbReference>
<proteinExistence type="predicted"/>
<dbReference type="SUPFAM" id="SSF88946">
    <property type="entry name" value="Sigma2 domain of RNA polymerase sigma factors"/>
    <property type="match status" value="1"/>
</dbReference>
<dbReference type="GO" id="GO:0003700">
    <property type="term" value="F:DNA-binding transcription factor activity"/>
    <property type="evidence" value="ECO:0007669"/>
    <property type="project" value="InterPro"/>
</dbReference>
<dbReference type="GO" id="GO:0006352">
    <property type="term" value="P:DNA-templated transcription initiation"/>
    <property type="evidence" value="ECO:0007669"/>
    <property type="project" value="InterPro"/>
</dbReference>
<name>A0AA45KHT0_9LACT</name>
<evidence type="ECO:0000313" key="1">
    <source>
        <dbReference type="EMBL" id="QSE76803.1"/>
    </source>
</evidence>
<dbReference type="Proteomes" id="UP000663608">
    <property type="component" value="Chromosome"/>
</dbReference>
<organism evidence="1 2">
    <name type="scientific">Lactococcus taiwanensis</name>
    <dbReference type="NCBI Taxonomy" id="1151742"/>
    <lineage>
        <taxon>Bacteria</taxon>
        <taxon>Bacillati</taxon>
        <taxon>Bacillota</taxon>
        <taxon>Bacilli</taxon>
        <taxon>Lactobacillales</taxon>
        <taxon>Streptococcaceae</taxon>
        <taxon>Lactococcus</taxon>
    </lineage>
</organism>
<dbReference type="KEGG" id="lti:JW886_00465"/>
<evidence type="ECO:0000313" key="2">
    <source>
        <dbReference type="Proteomes" id="UP000663608"/>
    </source>
</evidence>
<accession>A0AA45KHT0</accession>